<protein>
    <submittedName>
        <fullName evidence="6">DoxX family protein</fullName>
    </submittedName>
</protein>
<dbReference type="InterPro" id="IPR032808">
    <property type="entry name" value="DoxX"/>
</dbReference>
<sequence length="124" mass="13138">MIIVLWIVTGLLALLFVAAGAMKTVRSRAALQPSMGYVEDFSDGQVKTIGILEVLGAVGLVLPMATGILPWLTPVAAFALFVTMVAAFFVHLRRGEARQTAPVWVLAALSLVVGIGWVVVLLGH</sequence>
<proteinExistence type="predicted"/>
<dbReference type="Pfam" id="PF13564">
    <property type="entry name" value="DoxX_2"/>
    <property type="match status" value="1"/>
</dbReference>
<evidence type="ECO:0000256" key="4">
    <source>
        <dbReference type="ARBA" id="ARBA00023136"/>
    </source>
</evidence>
<evidence type="ECO:0000256" key="2">
    <source>
        <dbReference type="ARBA" id="ARBA00022692"/>
    </source>
</evidence>
<comment type="subcellular location">
    <subcellularLocation>
        <location evidence="1">Membrane</location>
        <topology evidence="1">Multi-pass membrane protein</topology>
    </subcellularLocation>
</comment>
<accession>A0ABU9W4X6</accession>
<feature type="transmembrane region" description="Helical" evidence="5">
    <location>
        <begin position="68"/>
        <end position="91"/>
    </location>
</feature>
<evidence type="ECO:0000256" key="5">
    <source>
        <dbReference type="SAM" id="Phobius"/>
    </source>
</evidence>
<keyword evidence="2 5" id="KW-0812">Transmembrane</keyword>
<dbReference type="RefSeq" id="WP_342113916.1">
    <property type="nucleotide sequence ID" value="NZ_JBCAUN010000002.1"/>
</dbReference>
<name>A0ABU9W4X6_9MICO</name>
<keyword evidence="4 5" id="KW-0472">Membrane</keyword>
<evidence type="ECO:0000256" key="3">
    <source>
        <dbReference type="ARBA" id="ARBA00022989"/>
    </source>
</evidence>
<gene>
    <name evidence="6" type="ORF">WJX64_10860</name>
</gene>
<evidence type="ECO:0000256" key="1">
    <source>
        <dbReference type="ARBA" id="ARBA00004141"/>
    </source>
</evidence>
<reference evidence="6 7" key="1">
    <citation type="submission" date="2024-03" db="EMBL/GenBank/DDBJ databases">
        <title>YIM 134122 draft genome.</title>
        <authorList>
            <person name="Zuo S."/>
            <person name="Xiong L."/>
        </authorList>
    </citation>
    <scope>NUCLEOTIDE SEQUENCE [LARGE SCALE GENOMIC DNA]</scope>
    <source>
        <strain evidence="6 7">YIM 134122</strain>
    </source>
</reference>
<dbReference type="EMBL" id="JBCLVG010000002">
    <property type="protein sequence ID" value="MEN1947049.1"/>
    <property type="molecule type" value="Genomic_DNA"/>
</dbReference>
<evidence type="ECO:0000313" key="6">
    <source>
        <dbReference type="EMBL" id="MEN1947049.1"/>
    </source>
</evidence>
<feature type="transmembrane region" description="Helical" evidence="5">
    <location>
        <begin position="103"/>
        <end position="123"/>
    </location>
</feature>
<keyword evidence="7" id="KW-1185">Reference proteome</keyword>
<dbReference type="Proteomes" id="UP001425155">
    <property type="component" value="Unassembled WGS sequence"/>
</dbReference>
<keyword evidence="3 5" id="KW-1133">Transmembrane helix</keyword>
<organism evidence="6 7">
    <name type="scientific">Leifsonia stereocauli</name>
    <dbReference type="NCBI Taxonomy" id="3134136"/>
    <lineage>
        <taxon>Bacteria</taxon>
        <taxon>Bacillati</taxon>
        <taxon>Actinomycetota</taxon>
        <taxon>Actinomycetes</taxon>
        <taxon>Micrococcales</taxon>
        <taxon>Microbacteriaceae</taxon>
        <taxon>Leifsonia</taxon>
    </lineage>
</organism>
<comment type="caution">
    <text evidence="6">The sequence shown here is derived from an EMBL/GenBank/DDBJ whole genome shotgun (WGS) entry which is preliminary data.</text>
</comment>
<evidence type="ECO:0000313" key="7">
    <source>
        <dbReference type="Proteomes" id="UP001425155"/>
    </source>
</evidence>